<sequence length="468" mass="53875">MTFKNYQQKQSFLLPPSYSDFLGESHEAIILGEFIQELNTAELEQSYHNQNGGCSAYHPAMLLSILIYGYMNGIFSSRQLAKQLKQNLAFMYLAGSTTPNFRTLSRFRKEKGKYLESIFNAVVRKAQDLGLINFGTCCLDGTKIYASASTSNNQIQKKLSEKIHKLIERAEEIDQLEDAEFGDEEDGEVSELKTKEGRAKKKQELMEQRKKEEIKLEKLMALCPESEDARLNLTDPDSKLMKMKRSDFANGYNVQIVSENGVILNNSIFNSSADQKTLIPSLEKLQNAFSGPKILLADKGYSSEDNYEFCKLNNIDAYIPAQSEQTDLTNYVYDKERDIYTDRQGLIYYFKQHMKRRGDKTKEKTATSPQIRHHLFKRTIYEGVDEETQKKKYLSISSGWQKYIKQQKEKLNTKEGREIYKQRGYDVEGVFANIKKNLRFTSFNLRGFSGVAAEWTLISLAHNLKKIL</sequence>
<dbReference type="Pfam" id="PF01609">
    <property type="entry name" value="DDE_Tnp_1"/>
    <property type="match status" value="1"/>
</dbReference>
<dbReference type="GO" id="GO:0003677">
    <property type="term" value="F:DNA binding"/>
    <property type="evidence" value="ECO:0007669"/>
    <property type="project" value="InterPro"/>
</dbReference>
<accession>A0A1J4T5V7</accession>
<dbReference type="InterPro" id="IPR002559">
    <property type="entry name" value="Transposase_11"/>
</dbReference>
<comment type="caution">
    <text evidence="4">The sequence shown here is derived from an EMBL/GenBank/DDBJ whole genome shotgun (WGS) entry which is preliminary data.</text>
</comment>
<feature type="domain" description="Transposase IS4-like" evidence="2">
    <location>
        <begin position="237"/>
        <end position="464"/>
    </location>
</feature>
<dbReference type="PANTHER" id="PTHR33408:SF2">
    <property type="entry name" value="TRANSPOSASE DDE DOMAIN-CONTAINING PROTEIN"/>
    <property type="match status" value="1"/>
</dbReference>
<protein>
    <recommendedName>
        <fullName evidence="6">IS1182 family transposase</fullName>
    </recommendedName>
</protein>
<evidence type="ECO:0008006" key="6">
    <source>
        <dbReference type="Google" id="ProtNLM"/>
    </source>
</evidence>
<dbReference type="PANTHER" id="PTHR33408">
    <property type="entry name" value="TRANSPOSASE"/>
    <property type="match status" value="1"/>
</dbReference>
<dbReference type="Proteomes" id="UP000182860">
    <property type="component" value="Unassembled WGS sequence"/>
</dbReference>
<proteinExistence type="predicted"/>
<name>A0A1J4T5V7_9BACT</name>
<evidence type="ECO:0000256" key="1">
    <source>
        <dbReference type="SAM" id="MobiDB-lite"/>
    </source>
</evidence>
<dbReference type="Pfam" id="PF05598">
    <property type="entry name" value="DUF772"/>
    <property type="match status" value="1"/>
</dbReference>
<reference evidence="4 5" key="1">
    <citation type="journal article" date="2016" name="Environ. Microbiol.">
        <title>Genomic resolution of a cold subsurface aquifer community provides metabolic insights for novel microbes adapted to high CO concentrations.</title>
        <authorList>
            <person name="Probst A.J."/>
            <person name="Castelle C.J."/>
            <person name="Singh A."/>
            <person name="Brown C.T."/>
            <person name="Anantharaman K."/>
            <person name="Sharon I."/>
            <person name="Hug L.A."/>
            <person name="Burstein D."/>
            <person name="Emerson J.B."/>
            <person name="Thomas B.C."/>
            <person name="Banfield J.F."/>
        </authorList>
    </citation>
    <scope>NUCLEOTIDE SEQUENCE [LARGE SCALE GENOMIC DNA]</scope>
    <source>
        <strain evidence="4">CG1_02_41_21</strain>
    </source>
</reference>
<evidence type="ECO:0000313" key="4">
    <source>
        <dbReference type="EMBL" id="OIO06872.1"/>
    </source>
</evidence>
<dbReference type="GO" id="GO:0004803">
    <property type="term" value="F:transposase activity"/>
    <property type="evidence" value="ECO:0007669"/>
    <property type="project" value="InterPro"/>
</dbReference>
<evidence type="ECO:0000259" key="2">
    <source>
        <dbReference type="Pfam" id="PF01609"/>
    </source>
</evidence>
<feature type="region of interest" description="Disordered" evidence="1">
    <location>
        <begin position="180"/>
        <end position="203"/>
    </location>
</feature>
<feature type="domain" description="Transposase InsH N-terminal" evidence="3">
    <location>
        <begin position="20"/>
        <end position="109"/>
    </location>
</feature>
<gene>
    <name evidence="4" type="ORF">AUJ35_03175</name>
</gene>
<dbReference type="EMBL" id="MNUV01000058">
    <property type="protein sequence ID" value="OIO06872.1"/>
    <property type="molecule type" value="Genomic_DNA"/>
</dbReference>
<dbReference type="AlphaFoldDB" id="A0A1J4T5V7"/>
<dbReference type="InterPro" id="IPR008490">
    <property type="entry name" value="Transposase_InsH_N"/>
</dbReference>
<dbReference type="GO" id="GO:0006313">
    <property type="term" value="P:DNA transposition"/>
    <property type="evidence" value="ECO:0007669"/>
    <property type="project" value="InterPro"/>
</dbReference>
<evidence type="ECO:0000259" key="3">
    <source>
        <dbReference type="Pfam" id="PF05598"/>
    </source>
</evidence>
<feature type="compositionally biased region" description="Acidic residues" evidence="1">
    <location>
        <begin position="180"/>
        <end position="189"/>
    </location>
</feature>
<organism evidence="4 5">
    <name type="scientific">Candidatus Falkowbacteria bacterium CG1_02_41_21</name>
    <dbReference type="NCBI Taxonomy" id="1805147"/>
    <lineage>
        <taxon>Bacteria</taxon>
        <taxon>Candidatus Falkowiibacteriota</taxon>
    </lineage>
</organism>
<feature type="compositionally biased region" description="Basic and acidic residues" evidence="1">
    <location>
        <begin position="190"/>
        <end position="203"/>
    </location>
</feature>
<dbReference type="InterPro" id="IPR047629">
    <property type="entry name" value="IS1182_transpos"/>
</dbReference>
<evidence type="ECO:0000313" key="5">
    <source>
        <dbReference type="Proteomes" id="UP000182860"/>
    </source>
</evidence>
<dbReference type="NCBIfam" id="NF033551">
    <property type="entry name" value="transpos_IS1182"/>
    <property type="match status" value="1"/>
</dbReference>